<dbReference type="Gene3D" id="3.90.1140.10">
    <property type="entry name" value="Cyclic phosphodiesterase"/>
    <property type="match status" value="1"/>
</dbReference>
<organism evidence="2 3">
    <name type="scientific">Streptomyces cacaoi</name>
    <dbReference type="NCBI Taxonomy" id="1898"/>
    <lineage>
        <taxon>Bacteria</taxon>
        <taxon>Bacillati</taxon>
        <taxon>Actinomycetota</taxon>
        <taxon>Actinomycetes</taxon>
        <taxon>Kitasatosporales</taxon>
        <taxon>Streptomycetaceae</taxon>
        <taxon>Streptomyces</taxon>
    </lineage>
</organism>
<name>A0A4Y3R4F9_STRCI</name>
<proteinExistence type="predicted"/>
<reference evidence="2 3" key="1">
    <citation type="submission" date="2019-06" db="EMBL/GenBank/DDBJ databases">
        <title>Whole genome shotgun sequence of Streptomyces cacaoi subsp. cacaoi NBRC 12748.</title>
        <authorList>
            <person name="Hosoyama A."/>
            <person name="Uohara A."/>
            <person name="Ohji S."/>
            <person name="Ichikawa N."/>
        </authorList>
    </citation>
    <scope>NUCLEOTIDE SEQUENCE [LARGE SCALE GENOMIC DNA]</scope>
    <source>
        <strain evidence="2 3">NBRC 12748</strain>
    </source>
</reference>
<dbReference type="PANTHER" id="PTHR40037:SF1">
    <property type="entry name" value="PHOSPHOESTERASE SAOUHSC_00951-RELATED"/>
    <property type="match status" value="1"/>
</dbReference>
<sequence length="225" mass="23384">MGTGATVTLGVSLAVPEPYGTVLQERRASFGDTAAHGIPTHITLLPPTEVRAAARPAIEAHLARVALGGRPFTVRLSGTGTFRPLSPVVFVQVVEGVLECSRLQEQVRDPQGPLARELAFPYHPHVTVAHGIDDAAMDRADAELSGFEASWTATGFALYLQGEDCVWRLQREFAFGRSEGVPSVPPAAGTGTGPATLGGTPHTSAPASAAGPASVPHTCRPPATL</sequence>
<evidence type="ECO:0000313" key="3">
    <source>
        <dbReference type="Proteomes" id="UP000319210"/>
    </source>
</evidence>
<protein>
    <submittedName>
        <fullName evidence="2">Phosphoesterase</fullName>
    </submittedName>
</protein>
<dbReference type="RefSeq" id="WP_086817182.1">
    <property type="nucleotide sequence ID" value="NZ_BJMM01000031.1"/>
</dbReference>
<dbReference type="PANTHER" id="PTHR40037">
    <property type="entry name" value="PHOSPHOESTERASE YJCG-RELATED"/>
    <property type="match status" value="1"/>
</dbReference>
<dbReference type="Proteomes" id="UP000319210">
    <property type="component" value="Unassembled WGS sequence"/>
</dbReference>
<comment type="caution">
    <text evidence="2">The sequence shown here is derived from an EMBL/GenBank/DDBJ whole genome shotgun (WGS) entry which is preliminary data.</text>
</comment>
<dbReference type="AlphaFoldDB" id="A0A4Y3R4F9"/>
<dbReference type="SUPFAM" id="SSF55144">
    <property type="entry name" value="LigT-like"/>
    <property type="match status" value="1"/>
</dbReference>
<evidence type="ECO:0000256" key="1">
    <source>
        <dbReference type="SAM" id="MobiDB-lite"/>
    </source>
</evidence>
<feature type="region of interest" description="Disordered" evidence="1">
    <location>
        <begin position="178"/>
        <end position="225"/>
    </location>
</feature>
<accession>A0A4Y3R4F9</accession>
<dbReference type="EMBL" id="BJMM01000031">
    <property type="protein sequence ID" value="GEB52442.1"/>
    <property type="molecule type" value="Genomic_DNA"/>
</dbReference>
<gene>
    <name evidence="2" type="ORF">SCA03_49930</name>
</gene>
<dbReference type="OrthoDB" id="358773at2"/>
<dbReference type="Pfam" id="PF13563">
    <property type="entry name" value="2_5_RNA_ligase2"/>
    <property type="match status" value="1"/>
</dbReference>
<dbReference type="InterPro" id="IPR050580">
    <property type="entry name" value="2H_phosphoesterase_YjcG-like"/>
</dbReference>
<evidence type="ECO:0000313" key="2">
    <source>
        <dbReference type="EMBL" id="GEB52442.1"/>
    </source>
</evidence>
<dbReference type="InterPro" id="IPR009097">
    <property type="entry name" value="Cyclic_Pdiesterase"/>
</dbReference>
<keyword evidence="3" id="KW-1185">Reference proteome</keyword>
<feature type="compositionally biased region" description="Low complexity" evidence="1">
    <location>
        <begin position="186"/>
        <end position="216"/>
    </location>
</feature>